<evidence type="ECO:0000313" key="3">
    <source>
        <dbReference type="Proteomes" id="UP001141253"/>
    </source>
</evidence>
<proteinExistence type="predicted"/>
<dbReference type="InterPro" id="IPR053781">
    <property type="entry name" value="F-box_AtFBL13-like"/>
</dbReference>
<organism evidence="2 3">
    <name type="scientific">Salix suchowensis</name>
    <dbReference type="NCBI Taxonomy" id="1278906"/>
    <lineage>
        <taxon>Eukaryota</taxon>
        <taxon>Viridiplantae</taxon>
        <taxon>Streptophyta</taxon>
        <taxon>Embryophyta</taxon>
        <taxon>Tracheophyta</taxon>
        <taxon>Spermatophyta</taxon>
        <taxon>Magnoliopsida</taxon>
        <taxon>eudicotyledons</taxon>
        <taxon>Gunneridae</taxon>
        <taxon>Pentapetalae</taxon>
        <taxon>rosids</taxon>
        <taxon>fabids</taxon>
        <taxon>Malpighiales</taxon>
        <taxon>Salicaceae</taxon>
        <taxon>Saliceae</taxon>
        <taxon>Salix</taxon>
    </lineage>
</organism>
<dbReference type="CDD" id="cd22160">
    <property type="entry name" value="F-box_AtFBL13-like"/>
    <property type="match status" value="1"/>
</dbReference>
<dbReference type="InterPro" id="IPR036047">
    <property type="entry name" value="F-box-like_dom_sf"/>
</dbReference>
<comment type="caution">
    <text evidence="2">The sequence shown here is derived from an EMBL/GenBank/DDBJ whole genome shotgun (WGS) entry which is preliminary data.</text>
</comment>
<dbReference type="PANTHER" id="PTHR31900">
    <property type="entry name" value="F-BOX/RNI SUPERFAMILY PROTEIN-RELATED"/>
    <property type="match status" value="1"/>
</dbReference>
<dbReference type="Pfam" id="PF00646">
    <property type="entry name" value="F-box"/>
    <property type="match status" value="1"/>
</dbReference>
<dbReference type="InterPro" id="IPR001810">
    <property type="entry name" value="F-box_dom"/>
</dbReference>
<feature type="domain" description="FBD" evidence="1">
    <location>
        <begin position="375"/>
        <end position="447"/>
    </location>
</feature>
<dbReference type="Gene3D" id="1.20.1280.50">
    <property type="match status" value="1"/>
</dbReference>
<dbReference type="SMART" id="SM00579">
    <property type="entry name" value="FBD"/>
    <property type="match status" value="1"/>
</dbReference>
<dbReference type="InterPro" id="IPR050232">
    <property type="entry name" value="FBL13/AtMIF1-like"/>
</dbReference>
<dbReference type="Pfam" id="PF08387">
    <property type="entry name" value="FBD"/>
    <property type="match status" value="1"/>
</dbReference>
<accession>A0ABQ8ZI16</accession>
<evidence type="ECO:0000259" key="1">
    <source>
        <dbReference type="SMART" id="SM00579"/>
    </source>
</evidence>
<name>A0ABQ8ZI16_9ROSI</name>
<reference evidence="2" key="2">
    <citation type="journal article" date="2023" name="Int. J. Mol. Sci.">
        <title>De Novo Assembly and Annotation of 11 Diverse Shrub Willow (Salix) Genomes Reveals Novel Gene Organization in Sex-Linked Regions.</title>
        <authorList>
            <person name="Hyden B."/>
            <person name="Feng K."/>
            <person name="Yates T.B."/>
            <person name="Jawdy S."/>
            <person name="Cereghino C."/>
            <person name="Smart L.B."/>
            <person name="Muchero W."/>
        </authorList>
    </citation>
    <scope>NUCLEOTIDE SEQUENCE</scope>
    <source>
        <tissue evidence="2">Shoot tip</tissue>
    </source>
</reference>
<gene>
    <name evidence="2" type="ORF">OIU77_015762</name>
</gene>
<reference evidence="2" key="1">
    <citation type="submission" date="2022-10" db="EMBL/GenBank/DDBJ databases">
        <authorList>
            <person name="Hyden B.L."/>
            <person name="Feng K."/>
            <person name="Yates T."/>
            <person name="Jawdy S."/>
            <person name="Smart L.B."/>
            <person name="Muchero W."/>
        </authorList>
    </citation>
    <scope>NUCLEOTIDE SEQUENCE</scope>
    <source>
        <tissue evidence="2">Shoot tip</tissue>
    </source>
</reference>
<keyword evidence="3" id="KW-1185">Reference proteome</keyword>
<dbReference type="InterPro" id="IPR006566">
    <property type="entry name" value="FBD"/>
</dbReference>
<protein>
    <recommendedName>
        <fullName evidence="1">FBD domain-containing protein</fullName>
    </recommendedName>
</protein>
<dbReference type="Proteomes" id="UP001141253">
    <property type="component" value="Chromosome 16"/>
</dbReference>
<sequence length="448" mass="51849">MTEFNRRKRCKIANEDIFERLPDEILHCILSLLPTKYAACTSVLSRRWRDEHRWTSALTNLDLDDTVMLYGKNKPRRDGKLLTPAECKAMFKKFVDRCFNLRRTVPHPMQKFRLRLSGRYSSSRVDEWIFSAIRARVEEMIILAEDTEFRLFSSETLVVFKLGDNACIERVLSASPVLEELIIEMEECKPQDSLNVRSRSLKRLTIQFLPAFDYLDDDDPLAYRILTLDTPSLELLKLADSASEELNILHKRFSLEEATVSLGHPPVLTKKIDDYAETVVGFFGMISDVRVLALSDLTMENLKDAHELDLPCFAKFPTFWYLTRLEVEAGVDKWLTLLHILELCASLEALIFKKDNQDSTGPIRRGPHGNPVLSHCLSSCLEVIEFKNFEGQLAEIEIVEYCLRNSRVLKKMTVRYEREIDNSKEDVIQRLLNCPKGSKYAYHIEFLP</sequence>
<evidence type="ECO:0000313" key="2">
    <source>
        <dbReference type="EMBL" id="KAJ6301518.1"/>
    </source>
</evidence>
<dbReference type="EMBL" id="JAPFFI010000027">
    <property type="protein sequence ID" value="KAJ6301518.1"/>
    <property type="molecule type" value="Genomic_DNA"/>
</dbReference>
<dbReference type="SUPFAM" id="SSF81383">
    <property type="entry name" value="F-box domain"/>
    <property type="match status" value="1"/>
</dbReference>
<dbReference type="PANTHER" id="PTHR31900:SF30">
    <property type="entry name" value="SUPERFAMILY PROTEIN, PUTATIVE-RELATED"/>
    <property type="match status" value="1"/>
</dbReference>